<proteinExistence type="predicted"/>
<dbReference type="AlphaFoldDB" id="X1Q7J2"/>
<reference evidence="1" key="1">
    <citation type="journal article" date="2014" name="Front. Microbiol.">
        <title>High frequency of phylogenetically diverse reductive dehalogenase-homologous genes in deep subseafloor sedimentary metagenomes.</title>
        <authorList>
            <person name="Kawai M."/>
            <person name="Futagami T."/>
            <person name="Toyoda A."/>
            <person name="Takaki Y."/>
            <person name="Nishi S."/>
            <person name="Hori S."/>
            <person name="Arai W."/>
            <person name="Tsubouchi T."/>
            <person name="Morono Y."/>
            <person name="Uchiyama I."/>
            <person name="Ito T."/>
            <person name="Fujiyama A."/>
            <person name="Inagaki F."/>
            <person name="Takami H."/>
        </authorList>
    </citation>
    <scope>NUCLEOTIDE SEQUENCE</scope>
    <source>
        <strain evidence="1">Expedition CK06-06</strain>
    </source>
</reference>
<evidence type="ECO:0000313" key="1">
    <source>
        <dbReference type="EMBL" id="GAI39249.1"/>
    </source>
</evidence>
<feature type="non-terminal residue" evidence="1">
    <location>
        <position position="1"/>
    </location>
</feature>
<sequence>PKVKSSSRYRFLGTVKIKAGQVETYEEYKQKNTNNDS</sequence>
<name>X1Q7J2_9ZZZZ</name>
<protein>
    <submittedName>
        <fullName evidence="1">Uncharacterized protein</fullName>
    </submittedName>
</protein>
<comment type="caution">
    <text evidence="1">The sequence shown here is derived from an EMBL/GenBank/DDBJ whole genome shotgun (WGS) entry which is preliminary data.</text>
</comment>
<accession>X1Q7J2</accession>
<dbReference type="EMBL" id="BARV01026290">
    <property type="protein sequence ID" value="GAI39249.1"/>
    <property type="molecule type" value="Genomic_DNA"/>
</dbReference>
<organism evidence="1">
    <name type="scientific">marine sediment metagenome</name>
    <dbReference type="NCBI Taxonomy" id="412755"/>
    <lineage>
        <taxon>unclassified sequences</taxon>
        <taxon>metagenomes</taxon>
        <taxon>ecological metagenomes</taxon>
    </lineage>
</organism>
<gene>
    <name evidence="1" type="ORF">S06H3_42506</name>
</gene>